<comment type="caution">
    <text evidence="1">The sequence shown here is derived from an EMBL/GenBank/DDBJ whole genome shotgun (WGS) entry which is preliminary data.</text>
</comment>
<dbReference type="Proteomes" id="UP001206925">
    <property type="component" value="Unassembled WGS sequence"/>
</dbReference>
<sequence>SAASGKFSYEERYHVHRYWKLEGFEGNDCERVGCGIGKDIEPVVSPTYLQLSSGSGAQFVVLYGGYEDKSGSSTPAVVEEILVEIKGLTRHNSLIRSLISQMKLYELVVKKGYALRVVRWYRNLEIHPKGSLLIAV</sequence>
<feature type="non-terminal residue" evidence="1">
    <location>
        <position position="1"/>
    </location>
</feature>
<name>A0AAD5BYA7_AMBAR</name>
<evidence type="ECO:0000313" key="1">
    <source>
        <dbReference type="EMBL" id="KAI7731707.1"/>
    </source>
</evidence>
<protein>
    <submittedName>
        <fullName evidence="1">Uncharacterized protein</fullName>
    </submittedName>
</protein>
<proteinExistence type="predicted"/>
<reference evidence="1" key="1">
    <citation type="submission" date="2022-06" db="EMBL/GenBank/DDBJ databases">
        <title>Uncovering the hologenomic basis of an extraordinary plant invasion.</title>
        <authorList>
            <person name="Bieker V.C."/>
            <person name="Martin M.D."/>
            <person name="Gilbert T."/>
            <person name="Hodgins K."/>
            <person name="Battlay P."/>
            <person name="Petersen B."/>
            <person name="Wilson J."/>
        </authorList>
    </citation>
    <scope>NUCLEOTIDE SEQUENCE</scope>
    <source>
        <strain evidence="1">AA19_3_7</strain>
        <tissue evidence="1">Leaf</tissue>
    </source>
</reference>
<organism evidence="1 2">
    <name type="scientific">Ambrosia artemisiifolia</name>
    <name type="common">Common ragweed</name>
    <dbReference type="NCBI Taxonomy" id="4212"/>
    <lineage>
        <taxon>Eukaryota</taxon>
        <taxon>Viridiplantae</taxon>
        <taxon>Streptophyta</taxon>
        <taxon>Embryophyta</taxon>
        <taxon>Tracheophyta</taxon>
        <taxon>Spermatophyta</taxon>
        <taxon>Magnoliopsida</taxon>
        <taxon>eudicotyledons</taxon>
        <taxon>Gunneridae</taxon>
        <taxon>Pentapetalae</taxon>
        <taxon>asterids</taxon>
        <taxon>campanulids</taxon>
        <taxon>Asterales</taxon>
        <taxon>Asteraceae</taxon>
        <taxon>Asteroideae</taxon>
        <taxon>Heliantheae alliance</taxon>
        <taxon>Heliantheae</taxon>
        <taxon>Ambrosia</taxon>
    </lineage>
</organism>
<accession>A0AAD5BYA7</accession>
<dbReference type="AlphaFoldDB" id="A0AAD5BYA7"/>
<gene>
    <name evidence="1" type="ORF">M8C21_025240</name>
</gene>
<feature type="non-terminal residue" evidence="1">
    <location>
        <position position="136"/>
    </location>
</feature>
<evidence type="ECO:0000313" key="2">
    <source>
        <dbReference type="Proteomes" id="UP001206925"/>
    </source>
</evidence>
<keyword evidence="2" id="KW-1185">Reference proteome</keyword>
<dbReference type="EMBL" id="JAMZMK010010399">
    <property type="protein sequence ID" value="KAI7731707.1"/>
    <property type="molecule type" value="Genomic_DNA"/>
</dbReference>